<accession>A0A177NTA0</accession>
<evidence type="ECO:0000256" key="1">
    <source>
        <dbReference type="SAM" id="Phobius"/>
    </source>
</evidence>
<feature type="domain" description="DUF2062" evidence="2">
    <location>
        <begin position="23"/>
        <end position="162"/>
    </location>
</feature>
<sequence length="172" mass="19566">MPKKIIKKYLPDPEKIKSIKSLHFLGDRLHDPNLWHLNRHSVSLAFAVGLFFAWVPTPTQMAMAAAVALFVRANLPVSVALVWITNPLTMPPLFYFAYRVGIWLLNKPHFDGEFSVDSVFSSMADIGGPFLFGCLVLGITCSSLGYFGMKAFWRWNVLHRWEARKKQRAEGK</sequence>
<comment type="caution">
    <text evidence="3">The sequence shown here is derived from an EMBL/GenBank/DDBJ whole genome shotgun (WGS) entry which is preliminary data.</text>
</comment>
<keyword evidence="3" id="KW-0547">Nucleotide-binding</keyword>
<keyword evidence="1" id="KW-0812">Transmembrane</keyword>
<evidence type="ECO:0000313" key="3">
    <source>
        <dbReference type="EMBL" id="OAI21276.1"/>
    </source>
</evidence>
<dbReference type="PANTHER" id="PTHR40547:SF1">
    <property type="entry name" value="SLL0298 PROTEIN"/>
    <property type="match status" value="1"/>
</dbReference>
<dbReference type="OrthoDB" id="9786029at2"/>
<dbReference type="AlphaFoldDB" id="A0A177NTA0"/>
<dbReference type="GO" id="GO:0005524">
    <property type="term" value="F:ATP binding"/>
    <property type="evidence" value="ECO:0007669"/>
    <property type="project" value="UniProtKB-KW"/>
</dbReference>
<keyword evidence="1" id="KW-0472">Membrane</keyword>
<evidence type="ECO:0000259" key="2">
    <source>
        <dbReference type="Pfam" id="PF09835"/>
    </source>
</evidence>
<dbReference type="EMBL" id="LUUI01000015">
    <property type="protein sequence ID" value="OAI21276.1"/>
    <property type="molecule type" value="Genomic_DNA"/>
</dbReference>
<gene>
    <name evidence="3" type="ORF">A1359_19525</name>
</gene>
<protein>
    <submittedName>
        <fullName evidence="3">ATP-binding protein</fullName>
    </submittedName>
</protein>
<dbReference type="PANTHER" id="PTHR40547">
    <property type="entry name" value="SLL0298 PROTEIN"/>
    <property type="match status" value="1"/>
</dbReference>
<keyword evidence="3" id="KW-0067">ATP-binding</keyword>
<dbReference type="Pfam" id="PF09835">
    <property type="entry name" value="DUF2062"/>
    <property type="match status" value="1"/>
</dbReference>
<dbReference type="RefSeq" id="WP_066976648.1">
    <property type="nucleotide sequence ID" value="NZ_LUUI01000015.1"/>
</dbReference>
<dbReference type="Proteomes" id="UP000078476">
    <property type="component" value="Unassembled WGS sequence"/>
</dbReference>
<keyword evidence="1" id="KW-1133">Transmembrane helix</keyword>
<feature type="transmembrane region" description="Helical" evidence="1">
    <location>
        <begin position="130"/>
        <end position="149"/>
    </location>
</feature>
<evidence type="ECO:0000313" key="4">
    <source>
        <dbReference type="Proteomes" id="UP000078476"/>
    </source>
</evidence>
<organism evidence="3 4">
    <name type="scientific">Methylomonas lenta</name>
    <dbReference type="NCBI Taxonomy" id="980561"/>
    <lineage>
        <taxon>Bacteria</taxon>
        <taxon>Pseudomonadati</taxon>
        <taxon>Pseudomonadota</taxon>
        <taxon>Gammaproteobacteria</taxon>
        <taxon>Methylococcales</taxon>
        <taxon>Methylococcaceae</taxon>
        <taxon>Methylomonas</taxon>
    </lineage>
</organism>
<name>A0A177NTA0_9GAMM</name>
<dbReference type="InterPro" id="IPR018639">
    <property type="entry name" value="DUF2062"/>
</dbReference>
<proteinExistence type="predicted"/>
<feature type="transmembrane region" description="Helical" evidence="1">
    <location>
        <begin position="61"/>
        <end position="84"/>
    </location>
</feature>
<keyword evidence="4" id="KW-1185">Reference proteome</keyword>
<reference evidence="3 4" key="1">
    <citation type="submission" date="2016-03" db="EMBL/GenBank/DDBJ databases">
        <authorList>
            <person name="Ploux O."/>
        </authorList>
    </citation>
    <scope>NUCLEOTIDE SEQUENCE [LARGE SCALE GENOMIC DNA]</scope>
    <source>
        <strain evidence="3 4">R-45370</strain>
    </source>
</reference>